<dbReference type="EMBL" id="ABFZ02000023">
    <property type="protein sequence ID" value="EDS13660.1"/>
    <property type="molecule type" value="Genomic_DNA"/>
</dbReference>
<evidence type="ECO:0000313" key="1">
    <source>
        <dbReference type="EMBL" id="EDS13660.1"/>
    </source>
</evidence>
<reference evidence="1 2" key="2">
    <citation type="submission" date="2007-11" db="EMBL/GenBank/DDBJ databases">
        <authorList>
            <person name="Fulton L."/>
            <person name="Clifton S."/>
            <person name="Fulton B."/>
            <person name="Xu J."/>
            <person name="Minx P."/>
            <person name="Pepin K.H."/>
            <person name="Johnson M."/>
            <person name="Thiruvilangam P."/>
            <person name="Bhonagiri V."/>
            <person name="Nash W.E."/>
            <person name="Mardis E.R."/>
            <person name="Wilson R.K."/>
        </authorList>
    </citation>
    <scope>NUCLEOTIDE SEQUENCE [LARGE SCALE GENOMIC DNA]</scope>
    <source>
        <strain evidence="1 2">ATCC 43183</strain>
    </source>
</reference>
<protein>
    <submittedName>
        <fullName evidence="1">Uncharacterized protein</fullName>
    </submittedName>
</protein>
<gene>
    <name evidence="1" type="ORF">BACSTE_03843</name>
</gene>
<accession>B0NWF8</accession>
<organism evidence="1 2">
    <name type="scientific">Bacteroides stercoris ATCC 43183</name>
    <dbReference type="NCBI Taxonomy" id="449673"/>
    <lineage>
        <taxon>Bacteria</taxon>
        <taxon>Pseudomonadati</taxon>
        <taxon>Bacteroidota</taxon>
        <taxon>Bacteroidia</taxon>
        <taxon>Bacteroidales</taxon>
        <taxon>Bacteroidaceae</taxon>
        <taxon>Bacteroides</taxon>
    </lineage>
</organism>
<evidence type="ECO:0000313" key="2">
    <source>
        <dbReference type="Proteomes" id="UP000004713"/>
    </source>
</evidence>
<dbReference type="HOGENOM" id="CLU_3285256_0_0_10"/>
<name>B0NWF8_BACSE</name>
<reference evidence="1 2" key="1">
    <citation type="submission" date="2007-11" db="EMBL/GenBank/DDBJ databases">
        <title>Draft genome sequence of Bacteroides stercoris(ATCC 43183).</title>
        <authorList>
            <person name="Sudarsanam P."/>
            <person name="Ley R."/>
            <person name="Guruge J."/>
            <person name="Turnbaugh P.J."/>
            <person name="Mahowald M."/>
            <person name="Liep D."/>
            <person name="Gordon J."/>
        </authorList>
    </citation>
    <scope>NUCLEOTIDE SEQUENCE [LARGE SCALE GENOMIC DNA]</scope>
    <source>
        <strain evidence="1 2">ATCC 43183</strain>
    </source>
</reference>
<comment type="caution">
    <text evidence="1">The sequence shown here is derived from an EMBL/GenBank/DDBJ whole genome shotgun (WGS) entry which is preliminary data.</text>
</comment>
<sequence>MPEIRCDTDMIRYKFRHSYGILIRYGKGKGNFKTCLKRYK</sequence>
<proteinExistence type="predicted"/>
<dbReference type="Proteomes" id="UP000004713">
    <property type="component" value="Unassembled WGS sequence"/>
</dbReference>
<dbReference type="AlphaFoldDB" id="B0NWF8"/>